<dbReference type="PROSITE" id="PS50011">
    <property type="entry name" value="PROTEIN_KINASE_DOM"/>
    <property type="match status" value="1"/>
</dbReference>
<organism evidence="6 7">
    <name type="scientific">Microvenator marinus</name>
    <dbReference type="NCBI Taxonomy" id="2600177"/>
    <lineage>
        <taxon>Bacteria</taxon>
        <taxon>Deltaproteobacteria</taxon>
        <taxon>Bradymonadales</taxon>
        <taxon>Microvenatoraceae</taxon>
        <taxon>Microvenator</taxon>
    </lineage>
</organism>
<dbReference type="GO" id="GO:0004674">
    <property type="term" value="F:protein serine/threonine kinase activity"/>
    <property type="evidence" value="ECO:0007669"/>
    <property type="project" value="UniProtKB-KW"/>
</dbReference>
<dbReference type="InterPro" id="IPR000719">
    <property type="entry name" value="Prot_kinase_dom"/>
</dbReference>
<dbReference type="Proteomes" id="UP000321595">
    <property type="component" value="Chromosome"/>
</dbReference>
<evidence type="ECO:0000256" key="2">
    <source>
        <dbReference type="ARBA" id="ARBA00022741"/>
    </source>
</evidence>
<keyword evidence="4" id="KW-0067">ATP-binding</keyword>
<dbReference type="Gene3D" id="1.10.510.10">
    <property type="entry name" value="Transferase(Phosphotransferase) domain 1"/>
    <property type="match status" value="1"/>
</dbReference>
<dbReference type="PROSITE" id="PS00109">
    <property type="entry name" value="PROTEIN_KINASE_TYR"/>
    <property type="match status" value="1"/>
</dbReference>
<keyword evidence="1" id="KW-0808">Transferase</keyword>
<dbReference type="OrthoDB" id="9801841at2"/>
<evidence type="ECO:0000256" key="1">
    <source>
        <dbReference type="ARBA" id="ARBA00022679"/>
    </source>
</evidence>
<dbReference type="PANTHER" id="PTHR43289:SF6">
    <property type="entry name" value="SERINE_THREONINE-PROTEIN KINASE NEKL-3"/>
    <property type="match status" value="1"/>
</dbReference>
<proteinExistence type="predicted"/>
<keyword evidence="7" id="KW-1185">Reference proteome</keyword>
<dbReference type="PANTHER" id="PTHR43289">
    <property type="entry name" value="MITOGEN-ACTIVATED PROTEIN KINASE KINASE KINASE 20-RELATED"/>
    <property type="match status" value="1"/>
</dbReference>
<evidence type="ECO:0000313" key="7">
    <source>
        <dbReference type="Proteomes" id="UP000321595"/>
    </source>
</evidence>
<accession>A0A5B8XQI3</accession>
<reference evidence="6 7" key="1">
    <citation type="submission" date="2019-08" db="EMBL/GenBank/DDBJ databases">
        <authorList>
            <person name="Liang Q."/>
        </authorList>
    </citation>
    <scope>NUCLEOTIDE SEQUENCE [LARGE SCALE GENOMIC DNA]</scope>
    <source>
        <strain evidence="6 7">V1718</strain>
    </source>
</reference>
<keyword evidence="6" id="KW-0723">Serine/threonine-protein kinase</keyword>
<dbReference type="Pfam" id="PF00069">
    <property type="entry name" value="Pkinase"/>
    <property type="match status" value="1"/>
</dbReference>
<dbReference type="CDD" id="cd14014">
    <property type="entry name" value="STKc_PknB_like"/>
    <property type="match status" value="1"/>
</dbReference>
<dbReference type="KEGG" id="bbae:FRD01_01765"/>
<evidence type="ECO:0000256" key="4">
    <source>
        <dbReference type="ARBA" id="ARBA00022840"/>
    </source>
</evidence>
<evidence type="ECO:0000259" key="5">
    <source>
        <dbReference type="PROSITE" id="PS50011"/>
    </source>
</evidence>
<dbReference type="AlphaFoldDB" id="A0A5B8XQI3"/>
<dbReference type="SUPFAM" id="SSF56112">
    <property type="entry name" value="Protein kinase-like (PK-like)"/>
    <property type="match status" value="1"/>
</dbReference>
<protein>
    <submittedName>
        <fullName evidence="6">Serine/threonine protein kinase</fullName>
    </submittedName>
</protein>
<gene>
    <name evidence="6" type="ORF">FRD01_01765</name>
</gene>
<dbReference type="GO" id="GO:0005524">
    <property type="term" value="F:ATP binding"/>
    <property type="evidence" value="ECO:0007669"/>
    <property type="project" value="UniProtKB-KW"/>
</dbReference>
<keyword evidence="2" id="KW-0547">Nucleotide-binding</keyword>
<evidence type="ECO:0000256" key="3">
    <source>
        <dbReference type="ARBA" id="ARBA00022777"/>
    </source>
</evidence>
<dbReference type="Gene3D" id="3.30.200.20">
    <property type="entry name" value="Phosphorylase Kinase, domain 1"/>
    <property type="match status" value="1"/>
</dbReference>
<evidence type="ECO:0000313" key="6">
    <source>
        <dbReference type="EMBL" id="QED26006.1"/>
    </source>
</evidence>
<dbReference type="InterPro" id="IPR011009">
    <property type="entry name" value="Kinase-like_dom_sf"/>
</dbReference>
<dbReference type="EMBL" id="CP042467">
    <property type="protein sequence ID" value="QED26006.1"/>
    <property type="molecule type" value="Genomic_DNA"/>
</dbReference>
<feature type="domain" description="Protein kinase" evidence="5">
    <location>
        <begin position="12"/>
        <end position="282"/>
    </location>
</feature>
<keyword evidence="3 6" id="KW-0418">Kinase</keyword>
<sequence>MSGSVPQSLGAYQLKGKLAVGGQSEVWLAVRRGPGGFRRRCALKLVLPPTSLDDVARKNFFAEARLMAQFDHPNLVAVTDLGEDQDHEILYSVMPYVSGRSLASVLREVDGAFDVPGLLWLGSRVLFALNYAHHMRDEKGRLLNVIHRDISPENILISFDGQVRLVDFGIALSSINPRSTRMHVVKGKLEYLSPEQASASPHIDVTTDIYSAGLVFYSVLTGINPLAGDPDTALQRARRPRIQRLGELVDVPPELDQLVHQMLDVNPGARPKDAGSLAQVFIELLRRIAPGYEEPHFAARCSEILQSYWEGEREFLMDHLAEGTQVIDTRAYTDRDTTPVAEPMPKPLRRKTIPANVEPIAPQKKDDGLADIFRELEEIYED</sequence>
<dbReference type="RefSeq" id="WP_146957073.1">
    <property type="nucleotide sequence ID" value="NZ_CP042467.1"/>
</dbReference>
<name>A0A5B8XQI3_9DELT</name>
<dbReference type="InterPro" id="IPR008266">
    <property type="entry name" value="Tyr_kinase_AS"/>
</dbReference>